<feature type="compositionally biased region" description="Pro residues" evidence="1">
    <location>
        <begin position="85"/>
        <end position="94"/>
    </location>
</feature>
<dbReference type="KEGG" id="adl:AURDEDRAFT_177551"/>
<evidence type="ECO:0000313" key="3">
    <source>
        <dbReference type="Proteomes" id="UP000006514"/>
    </source>
</evidence>
<name>J0WM05_AURST</name>
<feature type="non-terminal residue" evidence="2">
    <location>
        <position position="1"/>
    </location>
</feature>
<feature type="region of interest" description="Disordered" evidence="1">
    <location>
        <begin position="1"/>
        <end position="102"/>
    </location>
</feature>
<gene>
    <name evidence="2" type="ORF">AURDEDRAFT_177551</name>
</gene>
<feature type="compositionally biased region" description="Polar residues" evidence="1">
    <location>
        <begin position="28"/>
        <end position="47"/>
    </location>
</feature>
<dbReference type="EMBL" id="JH688268">
    <property type="protein sequence ID" value="EJD33368.1"/>
    <property type="molecule type" value="Genomic_DNA"/>
</dbReference>
<sequence>YYSPRKPKANAGTSSKPPAKKSKGDNEPASSKPQKKVSTSASGNPSLSRSKAAGARGRGRAGASRAAGAAAGASASVAASAPAPSLTPSPPPSRPRGIASEMPDLANPRTLVTKSELQSQSVPRHPSLNLPAGLLNKHVIAAVIRTSANLDSMSSLTQEELDLMMYADAVWPVNSIAFRGPAMVQLFEHVAQEVARRKGGDN</sequence>
<dbReference type="Proteomes" id="UP000006514">
    <property type="component" value="Unassembled WGS sequence"/>
</dbReference>
<protein>
    <submittedName>
        <fullName evidence="2">Uncharacterized protein</fullName>
    </submittedName>
</protein>
<keyword evidence="3" id="KW-1185">Reference proteome</keyword>
<evidence type="ECO:0000256" key="1">
    <source>
        <dbReference type="SAM" id="MobiDB-lite"/>
    </source>
</evidence>
<reference evidence="3" key="1">
    <citation type="journal article" date="2012" name="Science">
        <title>The Paleozoic origin of enzymatic lignin decomposition reconstructed from 31 fungal genomes.</title>
        <authorList>
            <person name="Floudas D."/>
            <person name="Binder M."/>
            <person name="Riley R."/>
            <person name="Barry K."/>
            <person name="Blanchette R.A."/>
            <person name="Henrissat B."/>
            <person name="Martinez A.T."/>
            <person name="Otillar R."/>
            <person name="Spatafora J.W."/>
            <person name="Yadav J.S."/>
            <person name="Aerts A."/>
            <person name="Benoit I."/>
            <person name="Boyd A."/>
            <person name="Carlson A."/>
            <person name="Copeland A."/>
            <person name="Coutinho P.M."/>
            <person name="de Vries R.P."/>
            <person name="Ferreira P."/>
            <person name="Findley K."/>
            <person name="Foster B."/>
            <person name="Gaskell J."/>
            <person name="Glotzer D."/>
            <person name="Gorecki P."/>
            <person name="Heitman J."/>
            <person name="Hesse C."/>
            <person name="Hori C."/>
            <person name="Igarashi K."/>
            <person name="Jurgens J.A."/>
            <person name="Kallen N."/>
            <person name="Kersten P."/>
            <person name="Kohler A."/>
            <person name="Kuees U."/>
            <person name="Kumar T.K.A."/>
            <person name="Kuo A."/>
            <person name="LaButti K."/>
            <person name="Larrondo L.F."/>
            <person name="Lindquist E."/>
            <person name="Ling A."/>
            <person name="Lombard V."/>
            <person name="Lucas S."/>
            <person name="Lundell T."/>
            <person name="Martin R."/>
            <person name="McLaughlin D.J."/>
            <person name="Morgenstern I."/>
            <person name="Morin E."/>
            <person name="Murat C."/>
            <person name="Nagy L.G."/>
            <person name="Nolan M."/>
            <person name="Ohm R.A."/>
            <person name="Patyshakuliyeva A."/>
            <person name="Rokas A."/>
            <person name="Ruiz-Duenas F.J."/>
            <person name="Sabat G."/>
            <person name="Salamov A."/>
            <person name="Samejima M."/>
            <person name="Schmutz J."/>
            <person name="Slot J.C."/>
            <person name="St John F."/>
            <person name="Stenlid J."/>
            <person name="Sun H."/>
            <person name="Sun S."/>
            <person name="Syed K."/>
            <person name="Tsang A."/>
            <person name="Wiebenga A."/>
            <person name="Young D."/>
            <person name="Pisabarro A."/>
            <person name="Eastwood D.C."/>
            <person name="Martin F."/>
            <person name="Cullen D."/>
            <person name="Grigoriev I.V."/>
            <person name="Hibbett D.S."/>
        </authorList>
    </citation>
    <scope>NUCLEOTIDE SEQUENCE [LARGE SCALE GENOMIC DNA]</scope>
    <source>
        <strain evidence="3">TFB10046</strain>
    </source>
</reference>
<accession>J0WM05</accession>
<organism evidence="2 3">
    <name type="scientific">Auricularia subglabra (strain TFB-10046 / SS5)</name>
    <name type="common">White-rot fungus</name>
    <name type="synonym">Auricularia delicata (strain TFB10046)</name>
    <dbReference type="NCBI Taxonomy" id="717982"/>
    <lineage>
        <taxon>Eukaryota</taxon>
        <taxon>Fungi</taxon>
        <taxon>Dikarya</taxon>
        <taxon>Basidiomycota</taxon>
        <taxon>Agaricomycotina</taxon>
        <taxon>Agaricomycetes</taxon>
        <taxon>Auriculariales</taxon>
        <taxon>Auriculariaceae</taxon>
        <taxon>Auricularia</taxon>
    </lineage>
</organism>
<feature type="compositionally biased region" description="Low complexity" evidence="1">
    <location>
        <begin position="48"/>
        <end position="84"/>
    </location>
</feature>
<dbReference type="InParanoid" id="J0WM05"/>
<dbReference type="AlphaFoldDB" id="J0WM05"/>
<dbReference type="eggNOG" id="ENOG502S98P">
    <property type="taxonomic scope" value="Eukaryota"/>
</dbReference>
<proteinExistence type="predicted"/>
<evidence type="ECO:0000313" key="2">
    <source>
        <dbReference type="EMBL" id="EJD33368.1"/>
    </source>
</evidence>